<dbReference type="SMART" id="SM00495">
    <property type="entry name" value="ChtBD3"/>
    <property type="match status" value="2"/>
</dbReference>
<keyword evidence="5" id="KW-0119">Carbohydrate metabolism</keyword>
<dbReference type="InterPro" id="IPR050314">
    <property type="entry name" value="Glycosyl_Hydrlase_18"/>
</dbReference>
<dbReference type="InterPro" id="IPR017853">
    <property type="entry name" value="GH"/>
</dbReference>
<dbReference type="InterPro" id="IPR001223">
    <property type="entry name" value="Glyco_hydro18_cat"/>
</dbReference>
<name>A0A2P8GAJ3_9BACT</name>
<dbReference type="EC" id="3.2.1.14" evidence="2"/>
<dbReference type="Gene3D" id="2.60.40.10">
    <property type="entry name" value="Immunoglobulins"/>
    <property type="match status" value="2"/>
</dbReference>
<dbReference type="InterPro" id="IPR003610">
    <property type="entry name" value="CBM5/12"/>
</dbReference>
<protein>
    <recommendedName>
        <fullName evidence="2">chitinase</fullName>
        <ecNumber evidence="2">3.2.1.14</ecNumber>
    </recommendedName>
</protein>
<reference evidence="7 8" key="1">
    <citation type="submission" date="2018-03" db="EMBL/GenBank/DDBJ databases">
        <title>Genomic Encyclopedia of Archaeal and Bacterial Type Strains, Phase II (KMG-II): from individual species to whole genera.</title>
        <authorList>
            <person name="Goeker M."/>
        </authorList>
    </citation>
    <scope>NUCLEOTIDE SEQUENCE [LARGE SCALE GENOMIC DNA]</scope>
    <source>
        <strain evidence="7 8">DSM 18107</strain>
    </source>
</reference>
<dbReference type="SUPFAM" id="SSF49299">
    <property type="entry name" value="PKD domain"/>
    <property type="match status" value="1"/>
</dbReference>
<evidence type="ECO:0000256" key="5">
    <source>
        <dbReference type="ARBA" id="ARBA00023277"/>
    </source>
</evidence>
<dbReference type="GO" id="GO:0006032">
    <property type="term" value="P:chitin catabolic process"/>
    <property type="evidence" value="ECO:0007669"/>
    <property type="project" value="UniProtKB-KW"/>
</dbReference>
<keyword evidence="4" id="KW-0624">Polysaccharide degradation</keyword>
<evidence type="ECO:0000256" key="4">
    <source>
        <dbReference type="ARBA" id="ARBA00023024"/>
    </source>
</evidence>
<dbReference type="GO" id="GO:0008843">
    <property type="term" value="F:endochitinase activity"/>
    <property type="evidence" value="ECO:0007669"/>
    <property type="project" value="UniProtKB-EC"/>
</dbReference>
<dbReference type="EMBL" id="PYGK01000005">
    <property type="protein sequence ID" value="PSL30983.1"/>
    <property type="molecule type" value="Genomic_DNA"/>
</dbReference>
<dbReference type="PANTHER" id="PTHR11177:SF317">
    <property type="entry name" value="CHITINASE 12-RELATED"/>
    <property type="match status" value="1"/>
</dbReference>
<accession>A0A2P8GAJ3</accession>
<dbReference type="GO" id="GO:0008061">
    <property type="term" value="F:chitin binding"/>
    <property type="evidence" value="ECO:0007669"/>
    <property type="project" value="InterPro"/>
</dbReference>
<dbReference type="InterPro" id="IPR036573">
    <property type="entry name" value="CBM_sf_5/12"/>
</dbReference>
<dbReference type="RefSeq" id="WP_170117527.1">
    <property type="nucleotide sequence ID" value="NZ_PYGK01000005.1"/>
</dbReference>
<dbReference type="Gene3D" id="3.20.20.80">
    <property type="entry name" value="Glycosidases"/>
    <property type="match status" value="1"/>
</dbReference>
<gene>
    <name evidence="7" type="ORF">CLV42_105346</name>
</gene>
<dbReference type="CDD" id="cd12215">
    <property type="entry name" value="ChiC_BD"/>
    <property type="match status" value="1"/>
</dbReference>
<dbReference type="InterPro" id="IPR026444">
    <property type="entry name" value="Secre_tail"/>
</dbReference>
<dbReference type="SMART" id="SM00636">
    <property type="entry name" value="Glyco_18"/>
    <property type="match status" value="1"/>
</dbReference>
<proteinExistence type="predicted"/>
<dbReference type="Pfam" id="PF00704">
    <property type="entry name" value="Glyco_hydro_18"/>
    <property type="match status" value="1"/>
</dbReference>
<keyword evidence="8" id="KW-1185">Reference proteome</keyword>
<dbReference type="InterPro" id="IPR022409">
    <property type="entry name" value="PKD/Chitinase_dom"/>
</dbReference>
<evidence type="ECO:0000256" key="3">
    <source>
        <dbReference type="ARBA" id="ARBA00022801"/>
    </source>
</evidence>
<dbReference type="InterPro" id="IPR035986">
    <property type="entry name" value="PKD_dom_sf"/>
</dbReference>
<dbReference type="SMART" id="SM00089">
    <property type="entry name" value="PKD"/>
    <property type="match status" value="2"/>
</dbReference>
<dbReference type="GO" id="GO:0005576">
    <property type="term" value="C:extracellular region"/>
    <property type="evidence" value="ECO:0007669"/>
    <property type="project" value="InterPro"/>
</dbReference>
<evidence type="ECO:0000313" key="7">
    <source>
        <dbReference type="EMBL" id="PSL30983.1"/>
    </source>
</evidence>
<dbReference type="PROSITE" id="PS51910">
    <property type="entry name" value="GH18_2"/>
    <property type="match status" value="1"/>
</dbReference>
<dbReference type="AlphaFoldDB" id="A0A2P8GAJ3"/>
<dbReference type="InterPro" id="IPR011583">
    <property type="entry name" value="Chitinase_II/V-like_cat"/>
</dbReference>
<dbReference type="Proteomes" id="UP000240978">
    <property type="component" value="Unassembled WGS sequence"/>
</dbReference>
<comment type="catalytic activity">
    <reaction evidence="1">
        <text>Random endo-hydrolysis of N-acetyl-beta-D-glucosaminide (1-&gt;4)-beta-linkages in chitin and chitodextrins.</text>
        <dbReference type="EC" id="3.2.1.14"/>
    </reaction>
</comment>
<dbReference type="Pfam" id="PF02839">
    <property type="entry name" value="CBM_5_12"/>
    <property type="match status" value="1"/>
</dbReference>
<evidence type="ECO:0000256" key="2">
    <source>
        <dbReference type="ARBA" id="ARBA00012729"/>
    </source>
</evidence>
<sequence length="726" mass="75468">MRTQQWIRAGVMSCALLMMSLLSFAQFKVIGYMPSWSGDVNAVQYSKLTHINYAFVLPTATGGLQGVDNPSKLQSLVSLAHANGVKVLISIGGWNNGDDSGFESLAGNSSYRTNFTTSVMNFVNQYNLDGADIDWEYPDPGASANNYLALMTQLASALHAQGKLLTAAVVGTGGEGVSSSVFSQVDFLNLMAYDYNNYDHSTYAYASQSISYWKGRGLPANKTVLGVPFYGRPSWESYAALIARGASPYADTYSGVGYNGITTIKSKTDLAWDQGGGIMMWELSQDAVGTYSLLSAIHDEVVVKGGGNGGNKAPVVNITSPAGGASFNAPASVTITASASDPDGSVTKVEFYNGGVKLGEATSSPYSYTWTNVGAGNYTLSAKATDNAGAVTTSATVAIVVNGTGGNSCDGIAAWSASAVYTANMQVVYNSKIYTAKWWTQNEQPDTHTGDGQVWKYERDCGGGTNPGNTSPVVNITSPAGGASFTAPASVTITASASDADGSIAKVAFYSGSTKLGEVSSAPYSYTWTNVAAGSYTLTAIATDNGGATTTSAGVAISVGSGGGTGNCAGVPAYAPYPAVYNMGDKVVYNGNLYESLSNGLYNVTPGTADYWWKPLGACSSSARVAVANVQSVSPAPVAKSLVVYPNPVTGSTVQIQVNAAAAEKIYVEIWGIKGGKPVLRKEYVGSGKGQQLINVDISNVPQGTWIIKTVNAAGTRKESAKIVRM</sequence>
<dbReference type="InterPro" id="IPR013783">
    <property type="entry name" value="Ig-like_fold"/>
</dbReference>
<evidence type="ECO:0000259" key="6">
    <source>
        <dbReference type="PROSITE" id="PS51910"/>
    </source>
</evidence>
<dbReference type="Gene3D" id="2.10.10.20">
    <property type="entry name" value="Carbohydrate-binding module superfamily 5/12"/>
    <property type="match status" value="2"/>
</dbReference>
<keyword evidence="4" id="KW-0146">Chitin degradation</keyword>
<dbReference type="SUPFAM" id="SSF51445">
    <property type="entry name" value="(Trans)glycosidases"/>
    <property type="match status" value="1"/>
</dbReference>
<dbReference type="Pfam" id="PF18962">
    <property type="entry name" value="Por_Secre_tail"/>
    <property type="match status" value="1"/>
</dbReference>
<organism evidence="7 8">
    <name type="scientific">Chitinophaga ginsengisoli</name>
    <dbReference type="NCBI Taxonomy" id="363837"/>
    <lineage>
        <taxon>Bacteria</taxon>
        <taxon>Pseudomonadati</taxon>
        <taxon>Bacteroidota</taxon>
        <taxon>Chitinophagia</taxon>
        <taxon>Chitinophagales</taxon>
        <taxon>Chitinophagaceae</taxon>
        <taxon>Chitinophaga</taxon>
    </lineage>
</organism>
<evidence type="ECO:0000256" key="1">
    <source>
        <dbReference type="ARBA" id="ARBA00000822"/>
    </source>
</evidence>
<dbReference type="PANTHER" id="PTHR11177">
    <property type="entry name" value="CHITINASE"/>
    <property type="match status" value="1"/>
</dbReference>
<dbReference type="GO" id="GO:0030246">
    <property type="term" value="F:carbohydrate binding"/>
    <property type="evidence" value="ECO:0007669"/>
    <property type="project" value="InterPro"/>
</dbReference>
<dbReference type="Pfam" id="PF17957">
    <property type="entry name" value="Big_7"/>
    <property type="match status" value="2"/>
</dbReference>
<dbReference type="Gene3D" id="3.40.5.30">
    <property type="entry name" value="(Trans)glycosidases - domain 2"/>
    <property type="match status" value="1"/>
</dbReference>
<comment type="caution">
    <text evidence="7">The sequence shown here is derived from an EMBL/GenBank/DDBJ whole genome shotgun (WGS) entry which is preliminary data.</text>
</comment>
<keyword evidence="3" id="KW-0378">Hydrolase</keyword>
<dbReference type="SUPFAM" id="SSF51055">
    <property type="entry name" value="Carbohydrate binding domain"/>
    <property type="match status" value="1"/>
</dbReference>
<feature type="domain" description="GH18" evidence="6">
    <location>
        <begin position="27"/>
        <end position="304"/>
    </location>
</feature>
<evidence type="ECO:0000313" key="8">
    <source>
        <dbReference type="Proteomes" id="UP000240978"/>
    </source>
</evidence>
<dbReference type="GO" id="GO:0005975">
    <property type="term" value="P:carbohydrate metabolic process"/>
    <property type="evidence" value="ECO:0007669"/>
    <property type="project" value="InterPro"/>
</dbReference>